<dbReference type="InterPro" id="IPR007915">
    <property type="entry name" value="TMEM258/Ost5"/>
</dbReference>
<protein>
    <recommendedName>
        <fullName evidence="6">Dolichyl-diphosphooligosaccharide-protein glycosyltransferase subunit OST5</fullName>
    </recommendedName>
</protein>
<dbReference type="Proteomes" id="UP000011083">
    <property type="component" value="Unassembled WGS sequence"/>
</dbReference>
<evidence type="ECO:0000256" key="1">
    <source>
        <dbReference type="ARBA" id="ARBA00004141"/>
    </source>
</evidence>
<keyword evidence="4 6" id="KW-1133">Transmembrane helix</keyword>
<keyword evidence="3 6" id="KW-0812">Transmembrane</keyword>
<keyword evidence="8" id="KW-1185">Reference proteome</keyword>
<evidence type="ECO:0000313" key="7">
    <source>
        <dbReference type="EMBL" id="ELR14474.1"/>
    </source>
</evidence>
<feature type="transmembrane region" description="Helical" evidence="6">
    <location>
        <begin position="12"/>
        <end position="29"/>
    </location>
</feature>
<dbReference type="KEGG" id="acan:ACA1_192040"/>
<sequence>MGPVSTSAYPTLAVVLTSVGLLFLTWFFVYELTTTNETGDKKRNLFKELFIASFASLFLGFGTLFLLLWSGVYV</sequence>
<dbReference type="GeneID" id="14915088"/>
<dbReference type="AlphaFoldDB" id="L8GNP9"/>
<gene>
    <name evidence="7" type="ORF">ACA1_192040</name>
</gene>
<feature type="transmembrane region" description="Helical" evidence="6">
    <location>
        <begin position="49"/>
        <end position="69"/>
    </location>
</feature>
<proteinExistence type="inferred from homology"/>
<reference evidence="7 8" key="1">
    <citation type="journal article" date="2013" name="Genome Biol.">
        <title>Genome of Acanthamoeba castellanii highlights extensive lateral gene transfer and early evolution of tyrosine kinase signaling.</title>
        <authorList>
            <person name="Clarke M."/>
            <person name="Lohan A.J."/>
            <person name="Liu B."/>
            <person name="Lagkouvardos I."/>
            <person name="Roy S."/>
            <person name="Zafar N."/>
            <person name="Bertelli C."/>
            <person name="Schilde C."/>
            <person name="Kianianmomeni A."/>
            <person name="Burglin T.R."/>
            <person name="Frech C."/>
            <person name="Turcotte B."/>
            <person name="Kopec K.O."/>
            <person name="Synnott J.M."/>
            <person name="Choo C."/>
            <person name="Paponov I."/>
            <person name="Finkler A."/>
            <person name="Soon Heng Tan C."/>
            <person name="Hutchins A.P."/>
            <person name="Weinmeier T."/>
            <person name="Rattei T."/>
            <person name="Chu J.S."/>
            <person name="Gimenez G."/>
            <person name="Irimia M."/>
            <person name="Rigden D.J."/>
            <person name="Fitzpatrick D.A."/>
            <person name="Lorenzo-Morales J."/>
            <person name="Bateman A."/>
            <person name="Chiu C.H."/>
            <person name="Tang P."/>
            <person name="Hegemann P."/>
            <person name="Fromm H."/>
            <person name="Raoult D."/>
            <person name="Greub G."/>
            <person name="Miranda-Saavedra D."/>
            <person name="Chen N."/>
            <person name="Nash P."/>
            <person name="Ginger M.L."/>
            <person name="Horn M."/>
            <person name="Schaap P."/>
            <person name="Caler L."/>
            <person name="Loftus B."/>
        </authorList>
    </citation>
    <scope>NUCLEOTIDE SEQUENCE [LARGE SCALE GENOMIC DNA]</scope>
    <source>
        <strain evidence="7 8">Neff</strain>
    </source>
</reference>
<accession>L8GNP9</accession>
<keyword evidence="5 6" id="KW-0472">Membrane</keyword>
<dbReference type="Pfam" id="PF05251">
    <property type="entry name" value="Ost5"/>
    <property type="match status" value="1"/>
</dbReference>
<organism evidence="7 8">
    <name type="scientific">Acanthamoeba castellanii (strain ATCC 30010 / Neff)</name>
    <dbReference type="NCBI Taxonomy" id="1257118"/>
    <lineage>
        <taxon>Eukaryota</taxon>
        <taxon>Amoebozoa</taxon>
        <taxon>Discosea</taxon>
        <taxon>Longamoebia</taxon>
        <taxon>Centramoebida</taxon>
        <taxon>Acanthamoebidae</taxon>
        <taxon>Acanthamoeba</taxon>
    </lineage>
</organism>
<evidence type="ECO:0000256" key="6">
    <source>
        <dbReference type="RuleBase" id="RU367008"/>
    </source>
</evidence>
<dbReference type="EMBL" id="KB008052">
    <property type="protein sequence ID" value="ELR14474.1"/>
    <property type="molecule type" value="Genomic_DNA"/>
</dbReference>
<evidence type="ECO:0000313" key="8">
    <source>
        <dbReference type="Proteomes" id="UP000011083"/>
    </source>
</evidence>
<dbReference type="GO" id="GO:0006487">
    <property type="term" value="P:protein N-linked glycosylation"/>
    <property type="evidence" value="ECO:0007669"/>
    <property type="project" value="UniProtKB-UniRule"/>
</dbReference>
<dbReference type="STRING" id="1257118.L8GNP9"/>
<dbReference type="PANTHER" id="PTHR13636">
    <property type="entry name" value="TRANSMEMBRANE PROTEIN 258"/>
    <property type="match status" value="1"/>
</dbReference>
<comment type="subcellular location">
    <subcellularLocation>
        <location evidence="1 6">Membrane</location>
        <topology evidence="1 6">Multi-pass membrane protein</topology>
    </subcellularLocation>
</comment>
<dbReference type="RefSeq" id="XP_004336487.1">
    <property type="nucleotide sequence ID" value="XM_004336439.1"/>
</dbReference>
<evidence type="ECO:0000256" key="2">
    <source>
        <dbReference type="ARBA" id="ARBA00009825"/>
    </source>
</evidence>
<name>L8GNP9_ACACF</name>
<dbReference type="VEuPathDB" id="AmoebaDB:ACA1_192040"/>
<comment type="function">
    <text evidence="6">Subunit of the oligosaccharyl transferase (OST) complex that catalyzes the initial transfer of a defined glycan (Glc(3)Man(9)GlcNAc(2) in eukaryotes) from the lipid carrier dolichol-pyrophosphate to an asparagine residue within an Asn-X-Ser/Thr consensus motif in nascent polypeptide chains, the first step in protein N-glycosylation. N-glycosylation occurs cotranslationally and the complex associates with the Sec61 complex at the channel-forming translocon complex that mediates protein translocation across the endoplasmic reticulum (ER). All subunits are required for a maximal enzyme activity.</text>
</comment>
<evidence type="ECO:0000256" key="3">
    <source>
        <dbReference type="ARBA" id="ARBA00022692"/>
    </source>
</evidence>
<evidence type="ECO:0000256" key="4">
    <source>
        <dbReference type="ARBA" id="ARBA00022989"/>
    </source>
</evidence>
<dbReference type="OMA" id="QAYSPPI"/>
<evidence type="ECO:0000256" key="5">
    <source>
        <dbReference type="ARBA" id="ARBA00023136"/>
    </source>
</evidence>
<comment type="similarity">
    <text evidence="2 6">Belongs to the OST5 family.</text>
</comment>
<dbReference type="GO" id="GO:0008250">
    <property type="term" value="C:oligosaccharyltransferase complex"/>
    <property type="evidence" value="ECO:0007669"/>
    <property type="project" value="UniProtKB-UniRule"/>
</dbReference>
<comment type="subunit">
    <text evidence="6">Component of the oligosaccharyltransferase (OST) complex.</text>
</comment>
<dbReference type="OrthoDB" id="18408at2759"/>